<dbReference type="UniPathway" id="UPA00378"/>
<evidence type="ECO:0000256" key="11">
    <source>
        <dbReference type="ARBA" id="ARBA00023034"/>
    </source>
</evidence>
<evidence type="ECO:0000256" key="18">
    <source>
        <dbReference type="PIRSR" id="PIRSR605027-6"/>
    </source>
</evidence>
<evidence type="ECO:0000256" key="4">
    <source>
        <dbReference type="ARBA" id="ARBA00007706"/>
    </source>
</evidence>
<keyword evidence="6 19" id="KW-0808">Transferase</keyword>
<feature type="glycosylation site" description="N-linked (GlcNAc...) asparagine" evidence="18">
    <location>
        <position position="312"/>
    </location>
</feature>
<evidence type="ECO:0000256" key="7">
    <source>
        <dbReference type="ARBA" id="ARBA00022692"/>
    </source>
</evidence>
<organism evidence="20">
    <name type="scientific">Medioppia subpectinata</name>
    <dbReference type="NCBI Taxonomy" id="1979941"/>
    <lineage>
        <taxon>Eukaryota</taxon>
        <taxon>Metazoa</taxon>
        <taxon>Ecdysozoa</taxon>
        <taxon>Arthropoda</taxon>
        <taxon>Chelicerata</taxon>
        <taxon>Arachnida</taxon>
        <taxon>Acari</taxon>
        <taxon>Acariformes</taxon>
        <taxon>Sarcoptiformes</taxon>
        <taxon>Oribatida</taxon>
        <taxon>Brachypylina</taxon>
        <taxon>Oppioidea</taxon>
        <taxon>Oppiidae</taxon>
        <taxon>Medioppia</taxon>
    </lineage>
</organism>
<accession>A0A7R9KVS6</accession>
<keyword evidence="8 17" id="KW-0479">Metal-binding</keyword>
<evidence type="ECO:0000256" key="5">
    <source>
        <dbReference type="ARBA" id="ARBA00012641"/>
    </source>
</evidence>
<dbReference type="EMBL" id="OC861168">
    <property type="protein sequence ID" value="CAD7629218.1"/>
    <property type="molecule type" value="Genomic_DNA"/>
</dbReference>
<feature type="active site" description="Proton donor/acceptor" evidence="16">
    <location>
        <position position="292"/>
    </location>
</feature>
<dbReference type="FunFam" id="3.90.550.10:FF:000044">
    <property type="entry name" value="Galactosylgalactosylxylosylprotein 3-beta-glucuronosyltransferase"/>
    <property type="match status" value="1"/>
</dbReference>
<keyword evidence="9 19" id="KW-0735">Signal-anchor</keyword>
<dbReference type="AlphaFoldDB" id="A0A7R9KVS6"/>
<dbReference type="GO" id="GO:0046872">
    <property type="term" value="F:metal ion binding"/>
    <property type="evidence" value="ECO:0007669"/>
    <property type="project" value="UniProtKB-KW"/>
</dbReference>
<dbReference type="Proteomes" id="UP000759131">
    <property type="component" value="Unassembled WGS sequence"/>
</dbReference>
<name>A0A7R9KVS6_9ACAR</name>
<evidence type="ECO:0000256" key="17">
    <source>
        <dbReference type="PIRSR" id="PIRSR605027-3"/>
    </source>
</evidence>
<evidence type="ECO:0000256" key="2">
    <source>
        <dbReference type="ARBA" id="ARBA00004323"/>
    </source>
</evidence>
<comment type="pathway">
    <text evidence="3 19">Protein modification; protein glycosylation.</text>
</comment>
<reference evidence="20" key="1">
    <citation type="submission" date="2020-11" db="EMBL/GenBank/DDBJ databases">
        <authorList>
            <person name="Tran Van P."/>
        </authorList>
    </citation>
    <scope>NUCLEOTIDE SEQUENCE</scope>
</reference>
<keyword evidence="11 19" id="KW-0333">Golgi apparatus</keyword>
<keyword evidence="14 17" id="KW-0464">Manganese</keyword>
<evidence type="ECO:0000256" key="10">
    <source>
        <dbReference type="ARBA" id="ARBA00022989"/>
    </source>
</evidence>
<keyword evidence="7 19" id="KW-0812">Transmembrane</keyword>
<evidence type="ECO:0000256" key="1">
    <source>
        <dbReference type="ARBA" id="ARBA00001936"/>
    </source>
</evidence>
<keyword evidence="21" id="KW-1185">Reference proteome</keyword>
<comment type="catalytic activity">
    <reaction evidence="15 19">
        <text>3-O-(beta-D-galactosyl-(1-&gt;3)-beta-D-galactosyl-(1-&gt;4)-beta-D-xylosyl)-L-seryl-[protein] + UDP-alpha-D-glucuronate = 3-O-(beta-D-GlcA-(1-&gt;3)-beta-D-Gal-(1-&gt;3)-beta-D-Gal-(1-&gt;4)-beta-D-Xyl)-L-seryl-[protein] + UDP + H(+)</text>
        <dbReference type="Rhea" id="RHEA:24168"/>
        <dbReference type="Rhea" id="RHEA-COMP:12571"/>
        <dbReference type="Rhea" id="RHEA-COMP:12573"/>
        <dbReference type="ChEBI" id="CHEBI:15378"/>
        <dbReference type="ChEBI" id="CHEBI:58052"/>
        <dbReference type="ChEBI" id="CHEBI:58223"/>
        <dbReference type="ChEBI" id="CHEBI:132090"/>
        <dbReference type="ChEBI" id="CHEBI:132093"/>
        <dbReference type="EC" id="2.4.1.135"/>
    </reaction>
</comment>
<dbReference type="GO" id="GO:0050650">
    <property type="term" value="P:chondroitin sulfate proteoglycan biosynthetic process"/>
    <property type="evidence" value="ECO:0007669"/>
    <property type="project" value="TreeGrafter"/>
</dbReference>
<dbReference type="CDD" id="cd00218">
    <property type="entry name" value="GlcAT-I"/>
    <property type="match status" value="1"/>
</dbReference>
<evidence type="ECO:0000313" key="20">
    <source>
        <dbReference type="EMBL" id="CAD7629218.1"/>
    </source>
</evidence>
<dbReference type="InterPro" id="IPR029044">
    <property type="entry name" value="Nucleotide-diphossugar_trans"/>
</dbReference>
<evidence type="ECO:0000256" key="15">
    <source>
        <dbReference type="ARBA" id="ARBA00047979"/>
    </source>
</evidence>
<evidence type="ECO:0000313" key="21">
    <source>
        <dbReference type="Proteomes" id="UP000759131"/>
    </source>
</evidence>
<protein>
    <recommendedName>
        <fullName evidence="5 19">Galactosylgalactosylxylosylprotein 3-beta-glucuronosyltransferase</fullName>
        <ecNumber evidence="5 19">2.4.1.135</ecNumber>
    </recommendedName>
</protein>
<dbReference type="GO" id="GO:0000139">
    <property type="term" value="C:Golgi membrane"/>
    <property type="evidence" value="ECO:0007669"/>
    <property type="project" value="UniProtKB-SubCell"/>
</dbReference>
<dbReference type="OrthoDB" id="675023at2759"/>
<sequence length="564" mass="62892">MNTRFTTITITVYLLQFILFLVLIKEIDAKNSESVEQTQDVNSLNGNGFASDPKTGLQCNCNCDANYNTTTKTTKDYFLDVFQDNNVLHNSVKTETKPKDVTIFVITPTYSRPTQMADMTRLSQTLSLVKNLFWIVSEDSQTRSQQVAELLNRTAIRSVHLLGPRPATHLDRRSGRGVSNRLMALQYLREQFTNTSEEGVIYFADDDNAYDIRIFEEMRATRKVSMFPVGLIAKLGLSTPIVSRQTAKIIGFHDPFISRRKYAVDMAGFAVNLQLFLNRPKATMPYKVGYEEDYFIKSLGVQFDDLEPKAHNCTQILVWHTKTSAAIAPNYAYLTKYNDYNNTNLPLLYDNSLYGLALKRAVCRHLVMNLCLLLGLLGQKDGLNVGQNASLSDGHTRQQFVQLLVVTNGQLAVCRHLVMNLCLLLGLLGQKDGLNVGQNASLSDGHTRQQFVQLLVVTNGQLAVCRHLVMNLCLLLGLLGQKDGLNVGQNASLSDGHTRQQFVQLLVVTNGQLAVCRHLVMNLCLLLGLLGQKDGLNVGQNASLSDGHTRQQFVQLLVVTNGQL</sequence>
<dbReference type="InterPro" id="IPR005027">
    <property type="entry name" value="Glyco_trans_43"/>
</dbReference>
<dbReference type="GO" id="GO:0015018">
    <property type="term" value="F:galactosylgalactosylxylosylprotein 3-beta-glucuronosyltransferase activity"/>
    <property type="evidence" value="ECO:0007669"/>
    <property type="project" value="UniProtKB-UniRule"/>
</dbReference>
<proteinExistence type="inferred from homology"/>
<feature type="binding site" evidence="17">
    <location>
        <position position="207"/>
    </location>
    <ligand>
        <name>Mn(2+)</name>
        <dbReference type="ChEBI" id="CHEBI:29035"/>
    </ligand>
</feature>
<keyword evidence="12 19" id="KW-0472">Membrane</keyword>
<dbReference type="EMBL" id="CAJPIZ010006593">
    <property type="protein sequence ID" value="CAG2109648.1"/>
    <property type="molecule type" value="Genomic_DNA"/>
</dbReference>
<evidence type="ECO:0000256" key="14">
    <source>
        <dbReference type="ARBA" id="ARBA00023211"/>
    </source>
</evidence>
<evidence type="ECO:0000256" key="16">
    <source>
        <dbReference type="PIRSR" id="PIRSR605027-1"/>
    </source>
</evidence>
<dbReference type="Gene3D" id="3.90.550.10">
    <property type="entry name" value="Spore Coat Polysaccharide Biosynthesis Protein SpsA, Chain A"/>
    <property type="match status" value="1"/>
</dbReference>
<feature type="transmembrane region" description="Helical" evidence="19">
    <location>
        <begin position="6"/>
        <end position="24"/>
    </location>
</feature>
<gene>
    <name evidence="20" type="ORF">OSB1V03_LOCUS9635</name>
</gene>
<dbReference type="GO" id="GO:0005975">
    <property type="term" value="P:carbohydrate metabolic process"/>
    <property type="evidence" value="ECO:0007669"/>
    <property type="project" value="TreeGrafter"/>
</dbReference>
<dbReference type="SUPFAM" id="SSF53448">
    <property type="entry name" value="Nucleotide-diphospho-sugar transferases"/>
    <property type="match status" value="1"/>
</dbReference>
<evidence type="ECO:0000256" key="6">
    <source>
        <dbReference type="ARBA" id="ARBA00022679"/>
    </source>
</evidence>
<evidence type="ECO:0000256" key="3">
    <source>
        <dbReference type="ARBA" id="ARBA00004922"/>
    </source>
</evidence>
<evidence type="ECO:0000256" key="8">
    <source>
        <dbReference type="ARBA" id="ARBA00022723"/>
    </source>
</evidence>
<comment type="subcellular location">
    <subcellularLocation>
        <location evidence="2 19">Golgi apparatus membrane</location>
        <topology evidence="2 19">Single-pass type II membrane protein</topology>
    </subcellularLocation>
</comment>
<evidence type="ECO:0000256" key="19">
    <source>
        <dbReference type="RuleBase" id="RU363127"/>
    </source>
</evidence>
<evidence type="ECO:0000256" key="9">
    <source>
        <dbReference type="ARBA" id="ARBA00022968"/>
    </source>
</evidence>
<comment type="similarity">
    <text evidence="4 19">Belongs to the glycosyltransferase 43 family.</text>
</comment>
<comment type="cofactor">
    <cofactor evidence="1 17 19">
        <name>Mn(2+)</name>
        <dbReference type="ChEBI" id="CHEBI:29035"/>
    </cofactor>
</comment>
<evidence type="ECO:0000256" key="12">
    <source>
        <dbReference type="ARBA" id="ARBA00023136"/>
    </source>
</evidence>
<keyword evidence="13 18" id="KW-0325">Glycoprotein</keyword>
<keyword evidence="10 19" id="KW-1133">Transmembrane helix</keyword>
<dbReference type="EC" id="2.4.1.135" evidence="5 19"/>
<dbReference type="PANTHER" id="PTHR10896:SF50">
    <property type="entry name" value="GALACTOSYLGALACTOSYLXYLOSYLPROTEIN 3-BETA-GLUCURONOSYLTRANSFERASE P"/>
    <property type="match status" value="1"/>
</dbReference>
<dbReference type="PANTHER" id="PTHR10896">
    <property type="entry name" value="GALACTOSYLGALACTOSYLXYLOSYLPROTEIN 3-BETA-GLUCURONOSYLTRANSFERASE BETA-1,3-GLUCURONYLTRANSFERASE"/>
    <property type="match status" value="1"/>
</dbReference>
<dbReference type="Pfam" id="PF03360">
    <property type="entry name" value="Glyco_transf_43"/>
    <property type="match status" value="1"/>
</dbReference>
<evidence type="ECO:0000256" key="13">
    <source>
        <dbReference type="ARBA" id="ARBA00023180"/>
    </source>
</evidence>